<dbReference type="Pfam" id="PF00975">
    <property type="entry name" value="Thioesterase"/>
    <property type="match status" value="1"/>
</dbReference>
<dbReference type="Gene3D" id="3.40.50.1820">
    <property type="entry name" value="alpha/beta hydrolase"/>
    <property type="match status" value="1"/>
</dbReference>
<keyword evidence="6" id="KW-1185">Reference proteome</keyword>
<dbReference type="RefSeq" id="WP_136560538.1">
    <property type="nucleotide sequence ID" value="NZ_STGT01000008.1"/>
</dbReference>
<dbReference type="InterPro" id="IPR023213">
    <property type="entry name" value="CAT-like_dom_sf"/>
</dbReference>
<keyword evidence="2" id="KW-0596">Phosphopantetheine</keyword>
<protein>
    <submittedName>
        <fullName evidence="5">Condensation protein</fullName>
    </submittedName>
</protein>
<evidence type="ECO:0000256" key="3">
    <source>
        <dbReference type="ARBA" id="ARBA00022553"/>
    </source>
</evidence>
<dbReference type="InterPro" id="IPR001242">
    <property type="entry name" value="Condensation_dom"/>
</dbReference>
<dbReference type="PROSITE" id="PS50075">
    <property type="entry name" value="CARRIER"/>
    <property type="match status" value="1"/>
</dbReference>
<evidence type="ECO:0000313" key="5">
    <source>
        <dbReference type="EMBL" id="THV10198.1"/>
    </source>
</evidence>
<dbReference type="Proteomes" id="UP000309667">
    <property type="component" value="Unassembled WGS sequence"/>
</dbReference>
<comment type="cofactor">
    <cofactor evidence="1">
        <name>pantetheine 4'-phosphate</name>
        <dbReference type="ChEBI" id="CHEBI:47942"/>
    </cofactor>
</comment>
<dbReference type="InterPro" id="IPR001031">
    <property type="entry name" value="Thioesterase"/>
</dbReference>
<evidence type="ECO:0000313" key="6">
    <source>
        <dbReference type="Proteomes" id="UP000309667"/>
    </source>
</evidence>
<dbReference type="InterPro" id="IPR006162">
    <property type="entry name" value="Ppantetheine_attach_site"/>
</dbReference>
<dbReference type="PANTHER" id="PTHR45527">
    <property type="entry name" value="NONRIBOSOMAL PEPTIDE SYNTHETASE"/>
    <property type="match status" value="1"/>
</dbReference>
<evidence type="ECO:0000256" key="1">
    <source>
        <dbReference type="ARBA" id="ARBA00001957"/>
    </source>
</evidence>
<dbReference type="Gene3D" id="3.30.559.10">
    <property type="entry name" value="Chloramphenicol acetyltransferase-like domain"/>
    <property type="match status" value="1"/>
</dbReference>
<dbReference type="InterPro" id="IPR009081">
    <property type="entry name" value="PP-bd_ACP"/>
</dbReference>
<dbReference type="Gene3D" id="1.10.1200.10">
    <property type="entry name" value="ACP-like"/>
    <property type="match status" value="1"/>
</dbReference>
<evidence type="ECO:0000259" key="4">
    <source>
        <dbReference type="PROSITE" id="PS50075"/>
    </source>
</evidence>
<dbReference type="Gene3D" id="3.30.559.30">
    <property type="entry name" value="Nonribosomal peptide synthetase, condensation domain"/>
    <property type="match status" value="1"/>
</dbReference>
<evidence type="ECO:0000256" key="2">
    <source>
        <dbReference type="ARBA" id="ARBA00022450"/>
    </source>
</evidence>
<dbReference type="SUPFAM" id="SSF47336">
    <property type="entry name" value="ACP-like"/>
    <property type="match status" value="1"/>
</dbReference>
<dbReference type="PANTHER" id="PTHR45527:SF1">
    <property type="entry name" value="FATTY ACID SYNTHASE"/>
    <property type="match status" value="1"/>
</dbReference>
<reference evidence="5 6" key="1">
    <citation type="submission" date="2019-04" db="EMBL/GenBank/DDBJ databases">
        <title>Genome sequence of strain 7209-2.</title>
        <authorList>
            <person name="Gao J."/>
            <person name="Sun J."/>
        </authorList>
    </citation>
    <scope>NUCLEOTIDE SEQUENCE [LARGE SCALE GENOMIC DNA]</scope>
    <source>
        <strain evidence="5 6">7209-2</strain>
    </source>
</reference>
<accession>A0ABY2QMR0</accession>
<feature type="domain" description="Carrier" evidence="4">
    <location>
        <begin position="497"/>
        <end position="572"/>
    </location>
</feature>
<dbReference type="InterPro" id="IPR036736">
    <property type="entry name" value="ACP-like_sf"/>
</dbReference>
<dbReference type="CDD" id="cd19531">
    <property type="entry name" value="LCL_NRPS-like"/>
    <property type="match status" value="1"/>
</dbReference>
<proteinExistence type="predicted"/>
<dbReference type="EMBL" id="STGT01000008">
    <property type="protein sequence ID" value="THV10198.1"/>
    <property type="molecule type" value="Genomic_DNA"/>
</dbReference>
<keyword evidence="3" id="KW-0597">Phosphoprotein</keyword>
<dbReference type="SUPFAM" id="SSF53474">
    <property type="entry name" value="alpha/beta-Hydrolases"/>
    <property type="match status" value="1"/>
</dbReference>
<dbReference type="PROSITE" id="PS00012">
    <property type="entry name" value="PHOSPHOPANTETHEINE"/>
    <property type="match status" value="1"/>
</dbReference>
<name>A0ABY2QMR0_9HYPH</name>
<organism evidence="5 6">
    <name type="scientific">Rhizobium rhizophilum</name>
    <dbReference type="NCBI Taxonomy" id="1850373"/>
    <lineage>
        <taxon>Bacteria</taxon>
        <taxon>Pseudomonadati</taxon>
        <taxon>Pseudomonadota</taxon>
        <taxon>Alphaproteobacteria</taxon>
        <taxon>Hyphomicrobiales</taxon>
        <taxon>Rhizobiaceae</taxon>
        <taxon>Rhizobium/Agrobacterium group</taxon>
        <taxon>Rhizobium</taxon>
    </lineage>
</organism>
<dbReference type="Pfam" id="PF00550">
    <property type="entry name" value="PP-binding"/>
    <property type="match status" value="1"/>
</dbReference>
<gene>
    <name evidence="5" type="ORF">E9677_23730</name>
</gene>
<sequence length="850" mass="93785">MKQQESQATASSPTPEIIGEFPCTQTQLRCWVLDQLRPGNPALNVAVRWEIRGSFKASTIEAAFKKIIQRHEILRTRFVERGGSPYQQVVDATDFKLSVIDVRSMPAEQRDKRILSIGEETASAPFDLARAGLFRVTLLMVENNRAFLLITAHQTCFDGSSIRVLGRELGEIASAIEVGRTPILPDLPLQYGDFALWQQEYLASYGFEAERNFWKQTLADAPYFEIPSDHPRPAIKTTSCDILSAVKPVDFGERIEAAAREQKVSLFAYGVAIVSLVLHDVTGAEDIVLGTQIAGREQSDLEPMIGVFINNLVLRLPVRPDMHFNDHLRSATQSVSAAVNHQRMPFNKLVEFINPVRDASRNPLISVNFNLSKAFLEDRRYGDFELLSAASQSPGLVHDISFAMVGLPSGWRMSIEYNTDLFDRSTIQRILQLWQDVYERALSAPAATLSTKRLGQQSPVYANGTTVASAPARAPAADSHAPVLDIAPAGQEDVTGLSPPERIQLLGEIWAKVLDVDKVGPEGDFFALGGHSLLALRMLSAVKDRFGTKPELTLLFKQPTLGGFADAVFGPAVSDPTVPVAARAPAWERNDYKRGTGACAVYTINHPFLYYQLANRLSDAVSVYNVNMFAASEAELSSDAKLEDIASSAIRAMDIPRGAGPVGIVGLCVNGILALEVTRQLRQSGVNVAFTAAIDAWAPGYVRSLPWLTQRVWNAEQRLKRTIYFIRKLLTGRMKPSSFLREFRVTKWLLGTFSLGRARASEEETANFLVTNYLVRTARNFKAEPIGELLLVRSEASPARARKLLFGWNEAVAGKASVIDLEGWHEDSLTLDGMRRVASAMEERLVGGNN</sequence>
<comment type="caution">
    <text evidence="5">The sequence shown here is derived from an EMBL/GenBank/DDBJ whole genome shotgun (WGS) entry which is preliminary data.</text>
</comment>
<dbReference type="Pfam" id="PF00668">
    <property type="entry name" value="Condensation"/>
    <property type="match status" value="1"/>
</dbReference>
<dbReference type="SUPFAM" id="SSF52777">
    <property type="entry name" value="CoA-dependent acyltransferases"/>
    <property type="match status" value="2"/>
</dbReference>
<dbReference type="InterPro" id="IPR029058">
    <property type="entry name" value="AB_hydrolase_fold"/>
</dbReference>